<sequence>MSDTLELALRVTVSLGLVLALLWFLARRMGAGGGAVRRLPITVLGRQNLGRRSGITVVDVAGRTLVLGVSDTEVRLLTELESAPFVLEDDGVQGPESSVPAPISTPPSALGGSVLSPTAWRTSWQVLRSRVRR</sequence>
<keyword evidence="4 7" id="KW-1133">Transmembrane helix</keyword>
<keyword evidence="9" id="KW-1185">Reference proteome</keyword>
<evidence type="ECO:0000256" key="3">
    <source>
        <dbReference type="ARBA" id="ARBA00022692"/>
    </source>
</evidence>
<dbReference type="InterPro" id="IPR022781">
    <property type="entry name" value="Flagellar_biosynth_FliO"/>
</dbReference>
<reference evidence="8 9" key="1">
    <citation type="submission" date="2016-10" db="EMBL/GenBank/DDBJ databases">
        <authorList>
            <person name="Cai Z."/>
        </authorList>
    </citation>
    <scope>NUCLEOTIDE SEQUENCE [LARGE SCALE GENOMIC DNA]</scope>
    <source>
        <strain evidence="8 9">CGMCC 1.10826</strain>
    </source>
</reference>
<accession>A0A2Y9A7D0</accession>
<dbReference type="GO" id="GO:0044781">
    <property type="term" value="P:bacterial-type flagellum organization"/>
    <property type="evidence" value="ECO:0007669"/>
    <property type="project" value="InterPro"/>
</dbReference>
<dbReference type="GO" id="GO:0016020">
    <property type="term" value="C:membrane"/>
    <property type="evidence" value="ECO:0007669"/>
    <property type="project" value="InterPro"/>
</dbReference>
<dbReference type="RefSeq" id="WP_110851542.1">
    <property type="nucleotide sequence ID" value="NZ_QKLZ01000002.1"/>
</dbReference>
<evidence type="ECO:0000256" key="2">
    <source>
        <dbReference type="ARBA" id="ARBA00022475"/>
    </source>
</evidence>
<keyword evidence="3 7" id="KW-0812">Transmembrane</keyword>
<organism evidence="8 9">
    <name type="scientific">Georgenia satyanarayanai</name>
    <dbReference type="NCBI Taxonomy" id="860221"/>
    <lineage>
        <taxon>Bacteria</taxon>
        <taxon>Bacillati</taxon>
        <taxon>Actinomycetota</taxon>
        <taxon>Actinomycetes</taxon>
        <taxon>Micrococcales</taxon>
        <taxon>Bogoriellaceae</taxon>
        <taxon>Georgenia</taxon>
    </lineage>
</organism>
<evidence type="ECO:0000256" key="4">
    <source>
        <dbReference type="ARBA" id="ARBA00022989"/>
    </source>
</evidence>
<dbReference type="OrthoDB" id="5191841at2"/>
<evidence type="ECO:0000256" key="5">
    <source>
        <dbReference type="ARBA" id="ARBA00023136"/>
    </source>
</evidence>
<keyword evidence="8" id="KW-0282">Flagellum</keyword>
<dbReference type="Pfam" id="PF04347">
    <property type="entry name" value="FliO"/>
    <property type="match status" value="1"/>
</dbReference>
<evidence type="ECO:0000313" key="9">
    <source>
        <dbReference type="Proteomes" id="UP000250222"/>
    </source>
</evidence>
<evidence type="ECO:0000256" key="7">
    <source>
        <dbReference type="SAM" id="Phobius"/>
    </source>
</evidence>
<feature type="transmembrane region" description="Helical" evidence="7">
    <location>
        <begin position="7"/>
        <end position="26"/>
    </location>
</feature>
<comment type="subcellular location">
    <subcellularLocation>
        <location evidence="1">Cell membrane</location>
    </subcellularLocation>
</comment>
<evidence type="ECO:0000256" key="6">
    <source>
        <dbReference type="SAM" id="MobiDB-lite"/>
    </source>
</evidence>
<keyword evidence="8" id="KW-0969">Cilium</keyword>
<keyword evidence="8" id="KW-0966">Cell projection</keyword>
<keyword evidence="2" id="KW-1003">Cell membrane</keyword>
<protein>
    <submittedName>
        <fullName evidence="8">Flagellar protein FliO/FliZ</fullName>
    </submittedName>
</protein>
<gene>
    <name evidence="8" type="ORF">SAMN05216184_102218</name>
</gene>
<keyword evidence="5 7" id="KW-0472">Membrane</keyword>
<dbReference type="EMBL" id="UETB01000002">
    <property type="protein sequence ID" value="SSA39298.1"/>
    <property type="molecule type" value="Genomic_DNA"/>
</dbReference>
<proteinExistence type="predicted"/>
<dbReference type="AlphaFoldDB" id="A0A2Y9A7D0"/>
<feature type="region of interest" description="Disordered" evidence="6">
    <location>
        <begin position="89"/>
        <end position="110"/>
    </location>
</feature>
<name>A0A2Y9A7D0_9MICO</name>
<dbReference type="Proteomes" id="UP000250222">
    <property type="component" value="Unassembled WGS sequence"/>
</dbReference>
<evidence type="ECO:0000313" key="8">
    <source>
        <dbReference type="EMBL" id="SSA39298.1"/>
    </source>
</evidence>
<evidence type="ECO:0000256" key="1">
    <source>
        <dbReference type="ARBA" id="ARBA00004236"/>
    </source>
</evidence>